<sequence length="64" mass="7133">MGKYIKFFFGSLVISFIIFFIGNGVFDGGNHLETTILSVGAAIVFLLSYLISQIHHLIDLVKKK</sequence>
<evidence type="ECO:0000256" key="1">
    <source>
        <dbReference type="SAM" id="Phobius"/>
    </source>
</evidence>
<gene>
    <name evidence="2" type="ORF">D7Z54_26450</name>
</gene>
<dbReference type="RefSeq" id="WP_125560772.1">
    <property type="nucleotide sequence ID" value="NZ_RBVX01000038.1"/>
</dbReference>
<evidence type="ECO:0000313" key="2">
    <source>
        <dbReference type="EMBL" id="RSL30381.1"/>
    </source>
</evidence>
<keyword evidence="3" id="KW-1185">Reference proteome</keyword>
<keyword evidence="1" id="KW-0472">Membrane</keyword>
<accession>A0A428MW60</accession>
<dbReference type="Proteomes" id="UP000275076">
    <property type="component" value="Unassembled WGS sequence"/>
</dbReference>
<feature type="transmembrane region" description="Helical" evidence="1">
    <location>
        <begin position="38"/>
        <end position="58"/>
    </location>
</feature>
<organism evidence="2 3">
    <name type="scientific">Salibacterium salarium</name>
    <dbReference type="NCBI Taxonomy" id="284579"/>
    <lineage>
        <taxon>Bacteria</taxon>
        <taxon>Bacillati</taxon>
        <taxon>Bacillota</taxon>
        <taxon>Bacilli</taxon>
        <taxon>Bacillales</taxon>
        <taxon>Bacillaceae</taxon>
    </lineage>
</organism>
<protein>
    <submittedName>
        <fullName evidence="2">Uncharacterized protein</fullName>
    </submittedName>
</protein>
<name>A0A428MW60_9BACI</name>
<feature type="transmembrane region" description="Helical" evidence="1">
    <location>
        <begin position="7"/>
        <end position="26"/>
    </location>
</feature>
<reference evidence="2 3" key="1">
    <citation type="submission" date="2018-10" db="EMBL/GenBank/DDBJ databases">
        <title>Draft genome sequence of Bacillus salarius IM0101, isolated from a hypersaline soil in Inner Mongolia, China.</title>
        <authorList>
            <person name="Yamprayoonswat W."/>
            <person name="Boonvisut S."/>
            <person name="Jumpathong W."/>
            <person name="Sittihan S."/>
            <person name="Ruangsuj P."/>
            <person name="Wanthongcharoen S."/>
            <person name="Thongpramul N."/>
            <person name="Pimmason S."/>
            <person name="Yu B."/>
            <person name="Yasawong M."/>
        </authorList>
    </citation>
    <scope>NUCLEOTIDE SEQUENCE [LARGE SCALE GENOMIC DNA]</scope>
    <source>
        <strain evidence="2 3">IM0101</strain>
    </source>
</reference>
<dbReference type="OrthoDB" id="2951441at2"/>
<dbReference type="AlphaFoldDB" id="A0A428MW60"/>
<evidence type="ECO:0000313" key="3">
    <source>
        <dbReference type="Proteomes" id="UP000275076"/>
    </source>
</evidence>
<comment type="caution">
    <text evidence="2">The sequence shown here is derived from an EMBL/GenBank/DDBJ whole genome shotgun (WGS) entry which is preliminary data.</text>
</comment>
<proteinExistence type="predicted"/>
<dbReference type="EMBL" id="RBVX01000038">
    <property type="protein sequence ID" value="RSL30381.1"/>
    <property type="molecule type" value="Genomic_DNA"/>
</dbReference>
<keyword evidence="1" id="KW-1133">Transmembrane helix</keyword>
<keyword evidence="1" id="KW-0812">Transmembrane</keyword>